<gene>
    <name evidence="2" type="ORF">A2U01_0009348</name>
</gene>
<keyword evidence="3" id="KW-1185">Reference proteome</keyword>
<organism evidence="2 3">
    <name type="scientific">Trifolium medium</name>
    <dbReference type="NCBI Taxonomy" id="97028"/>
    <lineage>
        <taxon>Eukaryota</taxon>
        <taxon>Viridiplantae</taxon>
        <taxon>Streptophyta</taxon>
        <taxon>Embryophyta</taxon>
        <taxon>Tracheophyta</taxon>
        <taxon>Spermatophyta</taxon>
        <taxon>Magnoliopsida</taxon>
        <taxon>eudicotyledons</taxon>
        <taxon>Gunneridae</taxon>
        <taxon>Pentapetalae</taxon>
        <taxon>rosids</taxon>
        <taxon>fabids</taxon>
        <taxon>Fabales</taxon>
        <taxon>Fabaceae</taxon>
        <taxon>Papilionoideae</taxon>
        <taxon>50 kb inversion clade</taxon>
        <taxon>NPAAA clade</taxon>
        <taxon>Hologalegina</taxon>
        <taxon>IRL clade</taxon>
        <taxon>Trifolieae</taxon>
        <taxon>Trifolium</taxon>
    </lineage>
</organism>
<name>A0A392MNC8_9FABA</name>
<evidence type="ECO:0000256" key="1">
    <source>
        <dbReference type="SAM" id="Coils"/>
    </source>
</evidence>
<dbReference type="GO" id="GO:0015630">
    <property type="term" value="C:microtubule cytoskeleton"/>
    <property type="evidence" value="ECO:0007669"/>
    <property type="project" value="TreeGrafter"/>
</dbReference>
<dbReference type="GO" id="GO:0008017">
    <property type="term" value="F:microtubule binding"/>
    <property type="evidence" value="ECO:0007669"/>
    <property type="project" value="TreeGrafter"/>
</dbReference>
<dbReference type="AlphaFoldDB" id="A0A392MNC8"/>
<dbReference type="PANTHER" id="PTHR47972">
    <property type="entry name" value="KINESIN-LIKE PROTEIN KLP-3"/>
    <property type="match status" value="1"/>
</dbReference>
<protein>
    <submittedName>
        <fullName evidence="2">Kinesin-4-like</fullName>
    </submittedName>
</protein>
<accession>A0A392MNC8</accession>
<keyword evidence="1" id="KW-0175">Coiled coil</keyword>
<dbReference type="PANTHER" id="PTHR47972:SF14">
    <property type="entry name" value="KINESIN-LIKE PROTEIN KIN-14J"/>
    <property type="match status" value="1"/>
</dbReference>
<dbReference type="GO" id="GO:0003777">
    <property type="term" value="F:microtubule motor activity"/>
    <property type="evidence" value="ECO:0007669"/>
    <property type="project" value="InterPro"/>
</dbReference>
<reference evidence="2 3" key="1">
    <citation type="journal article" date="2018" name="Front. Plant Sci.">
        <title>Red Clover (Trifolium pratense) and Zigzag Clover (T. medium) - A Picture of Genomic Similarities and Differences.</title>
        <authorList>
            <person name="Dluhosova J."/>
            <person name="Istvanek J."/>
            <person name="Nedelnik J."/>
            <person name="Repkova J."/>
        </authorList>
    </citation>
    <scope>NUCLEOTIDE SEQUENCE [LARGE SCALE GENOMIC DNA]</scope>
    <source>
        <strain evidence="3">cv. 10/8</strain>
        <tissue evidence="2">Leaf</tissue>
    </source>
</reference>
<dbReference type="InterPro" id="IPR027640">
    <property type="entry name" value="Kinesin-like_fam"/>
</dbReference>
<feature type="non-terminal residue" evidence="2">
    <location>
        <position position="1"/>
    </location>
</feature>
<feature type="coiled-coil region" evidence="1">
    <location>
        <begin position="24"/>
        <end position="87"/>
    </location>
</feature>
<sequence length="178" mass="21346">HEQNKIEEMKKLEEQDFSRLKKDKVRSEIEISQMKQDLEMAKRSHEEHVLQLELQASESKAEYEKRIQELKCHLADARKQVKELEAFSESRYLNWKNKEHTYQSFLNQQFGAFKELKAVMKSVKDEVIKTKRSYLEEYKYFGMKLKGLAEAADNYHVLLTENRKLYNEVQDLKGAYYL</sequence>
<evidence type="ECO:0000313" key="3">
    <source>
        <dbReference type="Proteomes" id="UP000265520"/>
    </source>
</evidence>
<evidence type="ECO:0000313" key="2">
    <source>
        <dbReference type="EMBL" id="MCH88459.1"/>
    </source>
</evidence>
<proteinExistence type="predicted"/>
<dbReference type="GO" id="GO:0007018">
    <property type="term" value="P:microtubule-based movement"/>
    <property type="evidence" value="ECO:0007669"/>
    <property type="project" value="InterPro"/>
</dbReference>
<dbReference type="EMBL" id="LXQA010014221">
    <property type="protein sequence ID" value="MCH88459.1"/>
    <property type="molecule type" value="Genomic_DNA"/>
</dbReference>
<comment type="caution">
    <text evidence="2">The sequence shown here is derived from an EMBL/GenBank/DDBJ whole genome shotgun (WGS) entry which is preliminary data.</text>
</comment>
<dbReference type="Proteomes" id="UP000265520">
    <property type="component" value="Unassembled WGS sequence"/>
</dbReference>